<organism evidence="12 13">
    <name type="scientific">Candidatus Pantoea edessiphila</name>
    <dbReference type="NCBI Taxonomy" id="2044610"/>
    <lineage>
        <taxon>Bacteria</taxon>
        <taxon>Pseudomonadati</taxon>
        <taxon>Pseudomonadota</taxon>
        <taxon>Gammaproteobacteria</taxon>
        <taxon>Enterobacterales</taxon>
        <taxon>Erwiniaceae</taxon>
        <taxon>Pantoea</taxon>
    </lineage>
</organism>
<evidence type="ECO:0000259" key="10">
    <source>
        <dbReference type="Pfam" id="PF00591"/>
    </source>
</evidence>
<evidence type="ECO:0000256" key="6">
    <source>
        <dbReference type="ARBA" id="ARBA00023141"/>
    </source>
</evidence>
<evidence type="ECO:0000256" key="3">
    <source>
        <dbReference type="ARBA" id="ARBA00022676"/>
    </source>
</evidence>
<dbReference type="RefSeq" id="WP_136130774.1">
    <property type="nucleotide sequence ID" value="NZ_PDKT01000001.1"/>
</dbReference>
<comment type="caution">
    <text evidence="12">The sequence shown here is derived from an EMBL/GenBank/DDBJ whole genome shotgun (WGS) entry which is preliminary data.</text>
</comment>
<feature type="domain" description="Glycosyl transferase family 3 N-terminal" evidence="11">
    <location>
        <begin position="4"/>
        <end position="62"/>
    </location>
</feature>
<dbReference type="GO" id="GO:0000162">
    <property type="term" value="P:L-tryptophan biosynthetic process"/>
    <property type="evidence" value="ECO:0007669"/>
    <property type="project" value="UniProtKB-UniRule"/>
</dbReference>
<evidence type="ECO:0000256" key="8">
    <source>
        <dbReference type="ARBA" id="ARBA00061188"/>
    </source>
</evidence>
<feature type="binding site" evidence="9">
    <location>
        <position position="87"/>
    </location>
    <ligand>
        <name>5-phospho-alpha-D-ribose 1-diphosphate</name>
        <dbReference type="ChEBI" id="CHEBI:58017"/>
    </ligand>
</feature>
<comment type="similarity">
    <text evidence="9">Belongs to the anthranilate phosphoribosyltransferase family.</text>
</comment>
<evidence type="ECO:0000256" key="7">
    <source>
        <dbReference type="ARBA" id="ARBA00052328"/>
    </source>
</evidence>
<feature type="binding site" evidence="9">
    <location>
        <position position="165"/>
    </location>
    <ligand>
        <name>anthranilate</name>
        <dbReference type="ChEBI" id="CHEBI:16567"/>
        <label>2</label>
    </ligand>
</feature>
<feature type="binding site" evidence="9">
    <location>
        <position position="224"/>
    </location>
    <ligand>
        <name>Mg(2+)</name>
        <dbReference type="ChEBI" id="CHEBI:18420"/>
        <label>1</label>
    </ligand>
</feature>
<dbReference type="InterPro" id="IPR035902">
    <property type="entry name" value="Nuc_phospho_transferase"/>
</dbReference>
<evidence type="ECO:0000256" key="5">
    <source>
        <dbReference type="ARBA" id="ARBA00022822"/>
    </source>
</evidence>
<dbReference type="Gene3D" id="1.20.970.10">
    <property type="entry name" value="Transferase, Pyrimidine Nucleoside Phosphorylase, Chain C"/>
    <property type="match status" value="1"/>
</dbReference>
<gene>
    <name evidence="9 12" type="primary">trpD</name>
    <name evidence="12" type="ORF">CRV12_00810</name>
</gene>
<comment type="similarity">
    <text evidence="8">In the C-terminal section; belongs to the anthranilate phosphoribosyltransferase family.</text>
</comment>
<dbReference type="SUPFAM" id="SSF47648">
    <property type="entry name" value="Nucleoside phosphorylase/phosphoribosyltransferase N-terminal domain"/>
    <property type="match status" value="1"/>
</dbReference>
<dbReference type="InterPro" id="IPR036320">
    <property type="entry name" value="Glycosyl_Trfase_fam3_N_dom_sf"/>
</dbReference>
<dbReference type="Pfam" id="PF02885">
    <property type="entry name" value="Glycos_trans_3N"/>
    <property type="match status" value="1"/>
</dbReference>
<dbReference type="EMBL" id="PDKT01000001">
    <property type="protein sequence ID" value="PPI88164.1"/>
    <property type="molecule type" value="Genomic_DNA"/>
</dbReference>
<keyword evidence="2 9" id="KW-0028">Amino-acid biosynthesis</keyword>
<feature type="binding site" evidence="9">
    <location>
        <position position="79"/>
    </location>
    <ligand>
        <name>5-phospho-alpha-D-ribose 1-diphosphate</name>
        <dbReference type="ChEBI" id="CHEBI:58017"/>
    </ligand>
</feature>
<dbReference type="NCBIfam" id="TIGR01245">
    <property type="entry name" value="trpD"/>
    <property type="match status" value="1"/>
</dbReference>
<dbReference type="PANTHER" id="PTHR43285">
    <property type="entry name" value="ANTHRANILATE PHOSPHORIBOSYLTRANSFERASE"/>
    <property type="match status" value="1"/>
</dbReference>
<keyword evidence="9" id="KW-0479">Metal-binding</keyword>
<keyword evidence="4 9" id="KW-0808">Transferase</keyword>
<protein>
    <recommendedName>
        <fullName evidence="9">Anthranilate phosphoribosyltransferase</fullName>
        <ecNumber evidence="9">2.4.2.18</ecNumber>
    </recommendedName>
</protein>
<keyword evidence="9" id="KW-0460">Magnesium</keyword>
<keyword evidence="5 9" id="KW-0822">Tryptophan biosynthesis</keyword>
<feature type="binding site" evidence="9">
    <location>
        <position position="224"/>
    </location>
    <ligand>
        <name>Mg(2+)</name>
        <dbReference type="ChEBI" id="CHEBI:18420"/>
        <label>2</label>
    </ligand>
</feature>
<keyword evidence="3 9" id="KW-0328">Glycosyltransferase</keyword>
<evidence type="ECO:0000256" key="9">
    <source>
        <dbReference type="HAMAP-Rule" id="MF_00211"/>
    </source>
</evidence>
<comment type="caution">
    <text evidence="9">Lacks conserved residue(s) required for the propagation of feature annotation.</text>
</comment>
<comment type="function">
    <text evidence="9">Catalyzes the transfer of the phosphoribosyl group of 5-phosphorylribose-1-pyrophosphate (PRPP) to anthranilate to yield N-(5'-phosphoribosyl)-anthranilate (PRA).</text>
</comment>
<evidence type="ECO:0000313" key="12">
    <source>
        <dbReference type="EMBL" id="PPI88164.1"/>
    </source>
</evidence>
<dbReference type="GO" id="GO:0004048">
    <property type="term" value="F:anthranilate phosphoribosyltransferase activity"/>
    <property type="evidence" value="ECO:0007669"/>
    <property type="project" value="UniProtKB-UniRule"/>
</dbReference>
<dbReference type="PANTHER" id="PTHR43285:SF2">
    <property type="entry name" value="ANTHRANILATE PHOSPHORIBOSYLTRANSFERASE"/>
    <property type="match status" value="1"/>
</dbReference>
<dbReference type="EC" id="2.4.2.18" evidence="9"/>
<dbReference type="GO" id="GO:0005829">
    <property type="term" value="C:cytosol"/>
    <property type="evidence" value="ECO:0007669"/>
    <property type="project" value="TreeGrafter"/>
</dbReference>
<sequence>MNAILDKLYHARILTELETYKLFEAIIHGQLNQSQLASALIAMKIRGETQEEIFGALNALLDNIKPFPRPEYIFADIVGTGGDLSRSINISTASAIVAASCGLKIVKHGSKGTSSNFGSSEMLTSLGINLNISSNKARKMLDDLNICFLFAPKYHTGFCHAIQVRQQLKTSTMFNILGPLVNPARPPLSVIGVYSPKLLLPIANILKLMDYQRAIVVHGGGMDEVVLHDVNHIAELHNGKITLYSLKAEDFGFDFHSKKLLTVNTPEDNRNIFIELLKGNGQKSHEETVAVNVAMLLKIFGNENLNDNAQYALNIIRSGKVYKLLLDLSSRG</sequence>
<dbReference type="FunFam" id="3.40.1030.10:FF:000002">
    <property type="entry name" value="Anthranilate phosphoribosyltransferase"/>
    <property type="match status" value="1"/>
</dbReference>
<feature type="binding site" evidence="9">
    <location>
        <begin position="89"/>
        <end position="92"/>
    </location>
    <ligand>
        <name>5-phospho-alpha-D-ribose 1-diphosphate</name>
        <dbReference type="ChEBI" id="CHEBI:58017"/>
    </ligand>
</feature>
<dbReference type="GO" id="GO:0000287">
    <property type="term" value="F:magnesium ion binding"/>
    <property type="evidence" value="ECO:0007669"/>
    <property type="project" value="UniProtKB-UniRule"/>
</dbReference>
<feature type="binding site" evidence="9">
    <location>
        <position position="119"/>
    </location>
    <ligand>
        <name>5-phospho-alpha-D-ribose 1-diphosphate</name>
        <dbReference type="ChEBI" id="CHEBI:58017"/>
    </ligand>
</feature>
<evidence type="ECO:0000256" key="4">
    <source>
        <dbReference type="ARBA" id="ARBA00022679"/>
    </source>
</evidence>
<feature type="domain" description="Glycosyl transferase family 3" evidence="10">
    <location>
        <begin position="73"/>
        <end position="320"/>
    </location>
</feature>
<evidence type="ECO:0000256" key="1">
    <source>
        <dbReference type="ARBA" id="ARBA00004907"/>
    </source>
</evidence>
<accession>A0A2P5T0P0</accession>
<comment type="pathway">
    <text evidence="1 9">Amino-acid biosynthesis; L-tryptophan biosynthesis; L-tryptophan from chorismate: step 2/5.</text>
</comment>
<evidence type="ECO:0000259" key="11">
    <source>
        <dbReference type="Pfam" id="PF02885"/>
    </source>
</evidence>
<feature type="binding site" evidence="9">
    <location>
        <position position="223"/>
    </location>
    <ligand>
        <name>Mg(2+)</name>
        <dbReference type="ChEBI" id="CHEBI:18420"/>
        <label>2</label>
    </ligand>
</feature>
<dbReference type="InterPro" id="IPR017459">
    <property type="entry name" value="Glycosyl_Trfase_fam3_N_dom"/>
</dbReference>
<evidence type="ECO:0000256" key="2">
    <source>
        <dbReference type="ARBA" id="ARBA00022605"/>
    </source>
</evidence>
<dbReference type="SUPFAM" id="SSF52418">
    <property type="entry name" value="Nucleoside phosphorylase/phosphoribosyltransferase catalytic domain"/>
    <property type="match status" value="1"/>
</dbReference>
<proteinExistence type="inferred from homology"/>
<feature type="binding site" evidence="9">
    <location>
        <begin position="107"/>
        <end position="115"/>
    </location>
    <ligand>
        <name>5-phospho-alpha-D-ribose 1-diphosphate</name>
        <dbReference type="ChEBI" id="CHEBI:58017"/>
    </ligand>
</feature>
<name>A0A2P5T0P0_9GAMM</name>
<reference evidence="12 13" key="1">
    <citation type="journal article" date="2018" name="Genome Biol. Evol.">
        <title>Cladogenesis and Genomic Streamlining in Extracellular Endosymbionts of Tropical Stink Bugs.</title>
        <authorList>
            <person name="Otero-Bravo A."/>
            <person name="Goffredi S."/>
            <person name="Sabree Z.L."/>
        </authorList>
    </citation>
    <scope>NUCLEOTIDE SEQUENCE [LARGE SCALE GENOMIC DNA]</scope>
    <source>
        <strain evidence="12 13">SoEE</strain>
    </source>
</reference>
<comment type="cofactor">
    <cofactor evidence="9">
        <name>Mg(2+)</name>
        <dbReference type="ChEBI" id="CHEBI:18420"/>
    </cofactor>
    <text evidence="9">Binds 2 magnesium ions per monomer.</text>
</comment>
<dbReference type="Proteomes" id="UP000296153">
    <property type="component" value="Unassembled WGS sequence"/>
</dbReference>
<dbReference type="Pfam" id="PF00591">
    <property type="entry name" value="Glycos_transf_3"/>
    <property type="match status" value="1"/>
</dbReference>
<dbReference type="Gene3D" id="3.40.1030.10">
    <property type="entry name" value="Nucleoside phosphorylase/phosphoribosyltransferase catalytic domain"/>
    <property type="match status" value="1"/>
</dbReference>
<dbReference type="InterPro" id="IPR005940">
    <property type="entry name" value="Anthranilate_Pribosyl_Tfrase"/>
</dbReference>
<evidence type="ECO:0000313" key="13">
    <source>
        <dbReference type="Proteomes" id="UP000296153"/>
    </source>
</evidence>
<dbReference type="AlphaFoldDB" id="A0A2P5T0P0"/>
<comment type="subunit">
    <text evidence="9">Homodimer.</text>
</comment>
<dbReference type="HAMAP" id="MF_00211">
    <property type="entry name" value="TrpD"/>
    <property type="match status" value="1"/>
</dbReference>
<dbReference type="UniPathway" id="UPA00035">
    <property type="reaction ID" value="UER00041"/>
</dbReference>
<dbReference type="InterPro" id="IPR000312">
    <property type="entry name" value="Glycosyl_Trfase_fam3"/>
</dbReference>
<feature type="binding site" evidence="9">
    <location>
        <position position="79"/>
    </location>
    <ligand>
        <name>anthranilate</name>
        <dbReference type="ChEBI" id="CHEBI:16567"/>
        <label>1</label>
    </ligand>
</feature>
<comment type="catalytic activity">
    <reaction evidence="7 9">
        <text>N-(5-phospho-beta-D-ribosyl)anthranilate + diphosphate = 5-phospho-alpha-D-ribose 1-diphosphate + anthranilate</text>
        <dbReference type="Rhea" id="RHEA:11768"/>
        <dbReference type="ChEBI" id="CHEBI:16567"/>
        <dbReference type="ChEBI" id="CHEBI:18277"/>
        <dbReference type="ChEBI" id="CHEBI:33019"/>
        <dbReference type="ChEBI" id="CHEBI:58017"/>
        <dbReference type="EC" id="2.4.2.18"/>
    </reaction>
</comment>
<feature type="binding site" evidence="9">
    <location>
        <begin position="82"/>
        <end position="83"/>
    </location>
    <ligand>
        <name>5-phospho-alpha-D-ribose 1-diphosphate</name>
        <dbReference type="ChEBI" id="CHEBI:58017"/>
    </ligand>
</feature>
<keyword evidence="6 9" id="KW-0057">Aromatic amino acid biosynthesis</keyword>
<dbReference type="OrthoDB" id="9806430at2"/>
<feature type="binding site" evidence="9">
    <location>
        <position position="91"/>
    </location>
    <ligand>
        <name>Mg(2+)</name>
        <dbReference type="ChEBI" id="CHEBI:18420"/>
        <label>1</label>
    </ligand>
</feature>